<evidence type="ECO:0000259" key="3">
    <source>
        <dbReference type="Pfam" id="PF18142"/>
    </source>
</evidence>
<comment type="caution">
    <text evidence="4">The sequence shown here is derived from an EMBL/GenBank/DDBJ whole genome shotgun (WGS) entry which is preliminary data.</text>
</comment>
<evidence type="ECO:0000313" key="5">
    <source>
        <dbReference type="Proteomes" id="UP001230504"/>
    </source>
</evidence>
<organism evidence="4 5">
    <name type="scientific">Colletotrichum navitas</name>
    <dbReference type="NCBI Taxonomy" id="681940"/>
    <lineage>
        <taxon>Eukaryota</taxon>
        <taxon>Fungi</taxon>
        <taxon>Dikarya</taxon>
        <taxon>Ascomycota</taxon>
        <taxon>Pezizomycotina</taxon>
        <taxon>Sordariomycetes</taxon>
        <taxon>Hypocreomycetidae</taxon>
        <taxon>Glomerellales</taxon>
        <taxon>Glomerellaceae</taxon>
        <taxon>Colletotrichum</taxon>
        <taxon>Colletotrichum graminicola species complex</taxon>
    </lineage>
</organism>
<gene>
    <name evidence="4" type="ORF">LY79DRAFT_64589</name>
</gene>
<evidence type="ECO:0000313" key="4">
    <source>
        <dbReference type="EMBL" id="KAK1596418.1"/>
    </source>
</evidence>
<evidence type="ECO:0000256" key="1">
    <source>
        <dbReference type="SAM" id="MobiDB-lite"/>
    </source>
</evidence>
<feature type="compositionally biased region" description="Polar residues" evidence="1">
    <location>
        <begin position="329"/>
        <end position="340"/>
    </location>
</feature>
<dbReference type="PANTHER" id="PTHR38793:SF1">
    <property type="entry name" value="SMODS AND SLOG-ASSOCIATING 2TM EFFECTOR DOMAIN-CONTAINING PROTEIN"/>
    <property type="match status" value="1"/>
</dbReference>
<sequence length="340" mass="37322">MQYLRLHVALIPIPPRPQPPLSMFGGLVTTFVVKSRNTSTTVTTFCLLLRQSVLLPIAWSWTAVMRELPPLQLDGIEAEMAPDNAHAGPSNQSDGDLSHFTVQSGSRKQKIRRRIRYRFLTPSEWAIVAHGIGGVNDTEGHIALHPTCWYYPPKGIPNGLYRDVIWHRTKYFYMYHGMSSIRWVAYILQIIFGAILTAIGSMSYEDGTPITIIAAANTINAGILALLHNSGLPDRYRSDQAEFDEVEDHLKKILDTGIVPEHMSVDQALIHCFDLYQEAKKTVSANIPATYTPSSVLSGGPQGGEPQKPGMPGPAAPNAANSVIATRLSVASPQAATEEK</sequence>
<dbReference type="EMBL" id="JAHLJV010000012">
    <property type="protein sequence ID" value="KAK1596418.1"/>
    <property type="molecule type" value="Genomic_DNA"/>
</dbReference>
<feature type="compositionally biased region" description="Polar residues" evidence="1">
    <location>
        <begin position="89"/>
        <end position="105"/>
    </location>
</feature>
<reference evidence="4" key="1">
    <citation type="submission" date="2021-06" db="EMBL/GenBank/DDBJ databases">
        <title>Comparative genomics, transcriptomics and evolutionary studies reveal genomic signatures of adaptation to plant cell wall in hemibiotrophic fungi.</title>
        <authorList>
            <consortium name="DOE Joint Genome Institute"/>
            <person name="Baroncelli R."/>
            <person name="Diaz J.F."/>
            <person name="Benocci T."/>
            <person name="Peng M."/>
            <person name="Battaglia E."/>
            <person name="Haridas S."/>
            <person name="Andreopoulos W."/>
            <person name="Labutti K."/>
            <person name="Pangilinan J."/>
            <person name="Floch G.L."/>
            <person name="Makela M.R."/>
            <person name="Henrissat B."/>
            <person name="Grigoriev I.V."/>
            <person name="Crouch J.A."/>
            <person name="De Vries R.P."/>
            <person name="Sukno S.A."/>
            <person name="Thon M.R."/>
        </authorList>
    </citation>
    <scope>NUCLEOTIDE SEQUENCE</scope>
    <source>
        <strain evidence="4">CBS 125086</strain>
    </source>
</reference>
<dbReference type="GeneID" id="85446689"/>
<feature type="domain" description="SMODS and SLOG-associating 2TM effector" evidence="3">
    <location>
        <begin position="164"/>
        <end position="282"/>
    </location>
</feature>
<feature type="region of interest" description="Disordered" evidence="1">
    <location>
        <begin position="291"/>
        <end position="340"/>
    </location>
</feature>
<dbReference type="AlphaFoldDB" id="A0AAD8V8L7"/>
<accession>A0AAD8V8L7</accession>
<keyword evidence="2" id="KW-0472">Membrane</keyword>
<dbReference type="Proteomes" id="UP001230504">
    <property type="component" value="Unassembled WGS sequence"/>
</dbReference>
<dbReference type="PANTHER" id="PTHR38793">
    <property type="entry name" value="SLATT_FUNGAL DOMAIN-CONTAINING PROTEIN-RELATED"/>
    <property type="match status" value="1"/>
</dbReference>
<keyword evidence="5" id="KW-1185">Reference proteome</keyword>
<proteinExistence type="predicted"/>
<name>A0AAD8V8L7_9PEZI</name>
<keyword evidence="2" id="KW-1133">Transmembrane helix</keyword>
<feature type="transmembrane region" description="Helical" evidence="2">
    <location>
        <begin position="210"/>
        <end position="227"/>
    </location>
</feature>
<evidence type="ECO:0000256" key="2">
    <source>
        <dbReference type="SAM" id="Phobius"/>
    </source>
</evidence>
<feature type="transmembrane region" description="Helical" evidence="2">
    <location>
        <begin position="183"/>
        <end position="204"/>
    </location>
</feature>
<dbReference type="NCBIfam" id="NF033635">
    <property type="entry name" value="SLATT_fungal"/>
    <property type="match status" value="1"/>
</dbReference>
<keyword evidence="2" id="KW-0812">Transmembrane</keyword>
<dbReference type="RefSeq" id="XP_060417304.1">
    <property type="nucleotide sequence ID" value="XM_060562449.1"/>
</dbReference>
<feature type="region of interest" description="Disordered" evidence="1">
    <location>
        <begin position="82"/>
        <end position="105"/>
    </location>
</feature>
<dbReference type="Pfam" id="PF18142">
    <property type="entry name" value="SLATT_fungal"/>
    <property type="match status" value="1"/>
</dbReference>
<dbReference type="InterPro" id="IPR041622">
    <property type="entry name" value="SLATT_fungi"/>
</dbReference>
<protein>
    <recommendedName>
        <fullName evidence="3">SMODS and SLOG-associating 2TM effector domain-containing protein</fullName>
    </recommendedName>
</protein>